<reference evidence="1 2" key="1">
    <citation type="submission" date="2016-12" db="EMBL/GenBank/DDBJ databases">
        <title>The draft genome sequence of Actinophytocola xinjiangensis.</title>
        <authorList>
            <person name="Wang W."/>
            <person name="Yuan L."/>
        </authorList>
    </citation>
    <scope>NUCLEOTIDE SEQUENCE [LARGE SCALE GENOMIC DNA]</scope>
    <source>
        <strain evidence="1 2">CGMCC 4.4663</strain>
    </source>
</reference>
<proteinExistence type="predicted"/>
<sequence length="80" mass="8809">MAGVGEGYRASRRALLLDDKAADVRPDRAARLAMDGTAPPARTLRRSALCDDFGFPKTEVLARAYWIRGWSMGTVRSSRP</sequence>
<comment type="caution">
    <text evidence="1">The sequence shown here is derived from an EMBL/GenBank/DDBJ whole genome shotgun (WGS) entry which is preliminary data.</text>
</comment>
<organism evidence="1 2">
    <name type="scientific">Actinophytocola xinjiangensis</name>
    <dbReference type="NCBI Taxonomy" id="485602"/>
    <lineage>
        <taxon>Bacteria</taxon>
        <taxon>Bacillati</taxon>
        <taxon>Actinomycetota</taxon>
        <taxon>Actinomycetes</taxon>
        <taxon>Pseudonocardiales</taxon>
        <taxon>Pseudonocardiaceae</taxon>
    </lineage>
</organism>
<evidence type="ECO:0000313" key="2">
    <source>
        <dbReference type="Proteomes" id="UP000185696"/>
    </source>
</evidence>
<protein>
    <submittedName>
        <fullName evidence="1">Uncharacterized protein</fullName>
    </submittedName>
</protein>
<dbReference type="AlphaFoldDB" id="A0A7Z1AVW6"/>
<dbReference type="Proteomes" id="UP000185696">
    <property type="component" value="Unassembled WGS sequence"/>
</dbReference>
<name>A0A7Z1AVW6_9PSEU</name>
<accession>A0A7Z1AVW6</accession>
<evidence type="ECO:0000313" key="1">
    <source>
        <dbReference type="EMBL" id="OLF07779.1"/>
    </source>
</evidence>
<keyword evidence="2" id="KW-1185">Reference proteome</keyword>
<gene>
    <name evidence="1" type="ORF">BLA60_25990</name>
</gene>
<dbReference type="EMBL" id="MSIF01000014">
    <property type="protein sequence ID" value="OLF07779.1"/>
    <property type="molecule type" value="Genomic_DNA"/>
</dbReference>